<dbReference type="SMART" id="SM00185">
    <property type="entry name" value="ARM"/>
    <property type="match status" value="4"/>
</dbReference>
<proteinExistence type="predicted"/>
<dbReference type="Proteomes" id="UP001154282">
    <property type="component" value="Unassembled WGS sequence"/>
</dbReference>
<dbReference type="Gene3D" id="1.25.10.10">
    <property type="entry name" value="Leucine-rich Repeat Variant"/>
    <property type="match status" value="2"/>
</dbReference>
<evidence type="ECO:0000313" key="3">
    <source>
        <dbReference type="EMBL" id="CAI0454924.1"/>
    </source>
</evidence>
<reference evidence="3" key="1">
    <citation type="submission" date="2022-08" db="EMBL/GenBank/DDBJ databases">
        <authorList>
            <person name="Gutierrez-Valencia J."/>
        </authorList>
    </citation>
    <scope>NUCLEOTIDE SEQUENCE</scope>
</reference>
<dbReference type="EMBL" id="CAMGYJ010000008">
    <property type="protein sequence ID" value="CAI0454924.1"/>
    <property type="molecule type" value="Genomic_DNA"/>
</dbReference>
<evidence type="ECO:0000313" key="4">
    <source>
        <dbReference type="Proteomes" id="UP001154282"/>
    </source>
</evidence>
<evidence type="ECO:0000256" key="2">
    <source>
        <dbReference type="ARBA" id="ARBA00022786"/>
    </source>
</evidence>
<comment type="caution">
    <text evidence="3">The sequence shown here is derived from an EMBL/GenBank/DDBJ whole genome shotgun (WGS) entry which is preliminary data.</text>
</comment>
<name>A0AAV0N981_9ROSI</name>
<gene>
    <name evidence="3" type="ORF">LITE_LOCUS32150</name>
</gene>
<accession>A0AAV0N981</accession>
<keyword evidence="4" id="KW-1185">Reference proteome</keyword>
<keyword evidence="2" id="KW-0833">Ubl conjugation pathway</keyword>
<keyword evidence="1" id="KW-0677">Repeat</keyword>
<dbReference type="InterPro" id="IPR000225">
    <property type="entry name" value="Armadillo"/>
</dbReference>
<dbReference type="SUPFAM" id="SSF48371">
    <property type="entry name" value="ARM repeat"/>
    <property type="match status" value="1"/>
</dbReference>
<dbReference type="PANTHER" id="PTHR23315:SF120">
    <property type="entry name" value="ARM REPEAT SUPERFAMILY PROTEIN"/>
    <property type="match status" value="1"/>
</dbReference>
<dbReference type="InterPro" id="IPR016024">
    <property type="entry name" value="ARM-type_fold"/>
</dbReference>
<organism evidence="3 4">
    <name type="scientific">Linum tenue</name>
    <dbReference type="NCBI Taxonomy" id="586396"/>
    <lineage>
        <taxon>Eukaryota</taxon>
        <taxon>Viridiplantae</taxon>
        <taxon>Streptophyta</taxon>
        <taxon>Embryophyta</taxon>
        <taxon>Tracheophyta</taxon>
        <taxon>Spermatophyta</taxon>
        <taxon>Magnoliopsida</taxon>
        <taxon>eudicotyledons</taxon>
        <taxon>Gunneridae</taxon>
        <taxon>Pentapetalae</taxon>
        <taxon>rosids</taxon>
        <taxon>fabids</taxon>
        <taxon>Malpighiales</taxon>
        <taxon>Linaceae</taxon>
        <taxon>Linum</taxon>
    </lineage>
</organism>
<dbReference type="PANTHER" id="PTHR23315">
    <property type="entry name" value="U BOX DOMAIN-CONTAINING"/>
    <property type="match status" value="1"/>
</dbReference>
<evidence type="ECO:0000256" key="1">
    <source>
        <dbReference type="ARBA" id="ARBA00022737"/>
    </source>
</evidence>
<sequence>MEAFMLQNLFNGGREAQIQAASEMVKLSSKLRQKLVEGGVILPLITMLQSQDYESIQASLFALLTLAFGSERNKRRMVKSGVVDVLLHLLQWQEESLTELTVAALLILSSCGPNKPLIASSGAIQILVDSIPILTTTQSKLDTLTTLHNLSTCNQAIPHLVSSGLVPTLLQLLTQHSSYPIQPELADKAMALLEAVAISSERAVAQAAGGIRVLVEMVEEGSPQGKEHAVGVLVLICQSSREKYRGLILMEGAMPGLLQLSIDGSWRARGLAQELLMMLRGDCDGGSRGKQWKQEMVERVMQEIDAAEGEEEEVFMGSGGSSTLRLVEEMIAKLST</sequence>
<dbReference type="InterPro" id="IPR011989">
    <property type="entry name" value="ARM-like"/>
</dbReference>
<protein>
    <submittedName>
        <fullName evidence="3">Uncharacterized protein</fullName>
    </submittedName>
</protein>
<dbReference type="AlphaFoldDB" id="A0AAV0N981"/>